<dbReference type="FunFam" id="3.90.226.10:FF:000009">
    <property type="entry name" value="Carnitinyl-CoA dehydratase"/>
    <property type="match status" value="1"/>
</dbReference>
<dbReference type="KEGG" id="hprf:HLPR_05140"/>
<comment type="subunit">
    <text evidence="3">Homotetramer.</text>
</comment>
<evidence type="ECO:0000256" key="3">
    <source>
        <dbReference type="ARBA" id="ARBA00011881"/>
    </source>
</evidence>
<gene>
    <name evidence="8" type="ORF">HLPR_05140</name>
</gene>
<evidence type="ECO:0000256" key="6">
    <source>
        <dbReference type="ARBA" id="ARBA00067035"/>
    </source>
</evidence>
<sequence>MNFKFLELKKEESIAIVSFNREKALNALNSAMLDEISDMTKLLKNDEEVNVVIFTGKGKAFIAGADISEMEKLNSFEGMAFGKKGSEVFTMIENLEKPTIAAINGYALGGGCEFAMACDIRLASSKAKFGQPEVGLGIIPGFSGTQRLPKLVGLAKAKELIFTGDIISSEEAKSIGLITYIYEADELMENAKTLAKKISKNAQLAVRNAKRSINEGFNKDMVSASSIEATYFGMCFSSEDQKNGMKAFLNKEKVKFITK</sequence>
<organism evidence="8 9">
    <name type="scientific">Helicovermis profundi</name>
    <dbReference type="NCBI Taxonomy" id="3065157"/>
    <lineage>
        <taxon>Bacteria</taxon>
        <taxon>Bacillati</taxon>
        <taxon>Bacillota</taxon>
        <taxon>Clostridia</taxon>
        <taxon>Helicovermis</taxon>
    </lineage>
</organism>
<evidence type="ECO:0000256" key="2">
    <source>
        <dbReference type="ARBA" id="ARBA00005254"/>
    </source>
</evidence>
<evidence type="ECO:0000256" key="7">
    <source>
        <dbReference type="RuleBase" id="RU003707"/>
    </source>
</evidence>
<dbReference type="Gene3D" id="3.90.226.10">
    <property type="entry name" value="2-enoyl-CoA Hydratase, Chain A, domain 1"/>
    <property type="match status" value="1"/>
</dbReference>
<keyword evidence="9" id="KW-1185">Reference proteome</keyword>
<accession>A0AAU9E4I9</accession>
<proteinExistence type="inferred from homology"/>
<dbReference type="GO" id="GO:0006635">
    <property type="term" value="P:fatty acid beta-oxidation"/>
    <property type="evidence" value="ECO:0007669"/>
    <property type="project" value="TreeGrafter"/>
</dbReference>
<dbReference type="SUPFAM" id="SSF52096">
    <property type="entry name" value="ClpP/crotonase"/>
    <property type="match status" value="1"/>
</dbReference>
<dbReference type="PANTHER" id="PTHR11941">
    <property type="entry name" value="ENOYL-COA HYDRATASE-RELATED"/>
    <property type="match status" value="1"/>
</dbReference>
<dbReference type="InterPro" id="IPR029045">
    <property type="entry name" value="ClpP/crotonase-like_dom_sf"/>
</dbReference>
<dbReference type="RefSeq" id="WP_338536516.1">
    <property type="nucleotide sequence ID" value="NZ_AP028654.1"/>
</dbReference>
<comment type="pathway">
    <text evidence="1">Lipid metabolism; butanoate metabolism.</text>
</comment>
<evidence type="ECO:0000313" key="9">
    <source>
        <dbReference type="Proteomes" id="UP001321786"/>
    </source>
</evidence>
<dbReference type="Gene3D" id="1.10.12.10">
    <property type="entry name" value="Lyase 2-enoyl-coa Hydratase, Chain A, domain 2"/>
    <property type="match status" value="1"/>
</dbReference>
<evidence type="ECO:0000256" key="5">
    <source>
        <dbReference type="ARBA" id="ARBA00050624"/>
    </source>
</evidence>
<dbReference type="Proteomes" id="UP001321786">
    <property type="component" value="Chromosome"/>
</dbReference>
<evidence type="ECO:0000256" key="1">
    <source>
        <dbReference type="ARBA" id="ARBA00005086"/>
    </source>
</evidence>
<name>A0AAU9E4I9_9FIRM</name>
<reference evidence="8 9" key="1">
    <citation type="submission" date="2023-08" db="EMBL/GenBank/DDBJ databases">
        <title>Helicovermis profunda gen. nov., sp. nov., a novel mesophilic, fermentative bacterium within the Bacillota from a deep-sea hydrothermal vent chimney.</title>
        <authorList>
            <person name="Miyazaki U."/>
            <person name="Mizutani D."/>
            <person name="Hashimoto Y."/>
            <person name="Tame A."/>
            <person name="Sawayama S."/>
            <person name="Miyazaki J."/>
            <person name="Takai K."/>
            <person name="Nakagawa S."/>
        </authorList>
    </citation>
    <scope>NUCLEOTIDE SEQUENCE [LARGE SCALE GENOMIC DNA]</scope>
    <source>
        <strain evidence="8 9">S502</strain>
    </source>
</reference>
<dbReference type="PROSITE" id="PS00166">
    <property type="entry name" value="ENOYL_COA_HYDRATASE"/>
    <property type="match status" value="1"/>
</dbReference>
<dbReference type="CDD" id="cd06558">
    <property type="entry name" value="crotonase-like"/>
    <property type="match status" value="1"/>
</dbReference>
<comment type="catalytic activity">
    <reaction evidence="5">
        <text>a short-chain (3S)-3-hydroxyacyl-CoA = a short-chain (2E)-enoyl-CoA + H2O</text>
        <dbReference type="Rhea" id="RHEA:52664"/>
        <dbReference type="ChEBI" id="CHEBI:15377"/>
        <dbReference type="ChEBI" id="CHEBI:87488"/>
        <dbReference type="ChEBI" id="CHEBI:136760"/>
        <dbReference type="EC" id="4.2.1.150"/>
    </reaction>
</comment>
<comment type="similarity">
    <text evidence="2 7">Belongs to the enoyl-CoA hydratase/isomerase family.</text>
</comment>
<evidence type="ECO:0000256" key="4">
    <source>
        <dbReference type="ARBA" id="ARBA00023239"/>
    </source>
</evidence>
<dbReference type="InterPro" id="IPR001753">
    <property type="entry name" value="Enoyl-CoA_hydra/iso"/>
</dbReference>
<protein>
    <recommendedName>
        <fullName evidence="6">short-chain-enoyl-CoA hydratase</fullName>
        <ecNumber evidence="6">4.2.1.150</ecNumber>
    </recommendedName>
</protein>
<dbReference type="EMBL" id="AP028654">
    <property type="protein sequence ID" value="BEP28183.1"/>
    <property type="molecule type" value="Genomic_DNA"/>
</dbReference>
<dbReference type="FunFam" id="1.10.12.10:FF:000001">
    <property type="entry name" value="Probable enoyl-CoA hydratase, mitochondrial"/>
    <property type="match status" value="1"/>
</dbReference>
<dbReference type="EC" id="4.2.1.150" evidence="6"/>
<dbReference type="PANTHER" id="PTHR11941:SF54">
    <property type="entry name" value="ENOYL-COA HYDRATASE, MITOCHONDRIAL"/>
    <property type="match status" value="1"/>
</dbReference>
<dbReference type="InterPro" id="IPR018376">
    <property type="entry name" value="Enoyl-CoA_hyd/isom_CS"/>
</dbReference>
<dbReference type="GO" id="GO:0018812">
    <property type="term" value="F:3-hydroxyacyl-CoA dehydratase activity"/>
    <property type="evidence" value="ECO:0007669"/>
    <property type="project" value="UniProtKB-EC"/>
</dbReference>
<dbReference type="AlphaFoldDB" id="A0AAU9E4I9"/>
<evidence type="ECO:0000313" key="8">
    <source>
        <dbReference type="EMBL" id="BEP28183.1"/>
    </source>
</evidence>
<dbReference type="Pfam" id="PF00378">
    <property type="entry name" value="ECH_1"/>
    <property type="match status" value="1"/>
</dbReference>
<keyword evidence="4" id="KW-0456">Lyase</keyword>
<dbReference type="InterPro" id="IPR014748">
    <property type="entry name" value="Enoyl-CoA_hydra_C"/>
</dbReference>